<dbReference type="InParanoid" id="A0A409XUB2"/>
<name>A0A409XUB2_PSICY</name>
<reference evidence="2 3" key="1">
    <citation type="journal article" date="2018" name="Evol. Lett.">
        <title>Horizontal gene cluster transfer increased hallucinogenic mushroom diversity.</title>
        <authorList>
            <person name="Reynolds H.T."/>
            <person name="Vijayakumar V."/>
            <person name="Gluck-Thaler E."/>
            <person name="Korotkin H.B."/>
            <person name="Matheny P.B."/>
            <person name="Slot J.C."/>
        </authorList>
    </citation>
    <scope>NUCLEOTIDE SEQUENCE [LARGE SCALE GENOMIC DNA]</scope>
    <source>
        <strain evidence="2 3">2631</strain>
    </source>
</reference>
<keyword evidence="1" id="KW-0812">Transmembrane</keyword>
<comment type="caution">
    <text evidence="2">The sequence shown here is derived from an EMBL/GenBank/DDBJ whole genome shotgun (WGS) entry which is preliminary data.</text>
</comment>
<accession>A0A409XUB2</accession>
<organism evidence="2 3">
    <name type="scientific">Psilocybe cyanescens</name>
    <dbReference type="NCBI Taxonomy" id="93625"/>
    <lineage>
        <taxon>Eukaryota</taxon>
        <taxon>Fungi</taxon>
        <taxon>Dikarya</taxon>
        <taxon>Basidiomycota</taxon>
        <taxon>Agaricomycotina</taxon>
        <taxon>Agaricomycetes</taxon>
        <taxon>Agaricomycetidae</taxon>
        <taxon>Agaricales</taxon>
        <taxon>Agaricineae</taxon>
        <taxon>Strophariaceae</taxon>
        <taxon>Psilocybe</taxon>
    </lineage>
</organism>
<keyword evidence="1" id="KW-1133">Transmembrane helix</keyword>
<protein>
    <submittedName>
        <fullName evidence="2">Uncharacterized protein</fullName>
    </submittedName>
</protein>
<gene>
    <name evidence="2" type="ORF">CVT25_004944</name>
</gene>
<evidence type="ECO:0000313" key="2">
    <source>
        <dbReference type="EMBL" id="PPQ94287.1"/>
    </source>
</evidence>
<keyword evidence="3" id="KW-1185">Reference proteome</keyword>
<dbReference type="EMBL" id="NHYD01000400">
    <property type="protein sequence ID" value="PPQ94287.1"/>
    <property type="molecule type" value="Genomic_DNA"/>
</dbReference>
<dbReference type="Proteomes" id="UP000283269">
    <property type="component" value="Unassembled WGS sequence"/>
</dbReference>
<dbReference type="OrthoDB" id="3069632at2759"/>
<proteinExistence type="predicted"/>
<dbReference type="AlphaFoldDB" id="A0A409XUB2"/>
<evidence type="ECO:0000256" key="1">
    <source>
        <dbReference type="SAM" id="Phobius"/>
    </source>
</evidence>
<feature type="transmembrane region" description="Helical" evidence="1">
    <location>
        <begin position="308"/>
        <end position="332"/>
    </location>
</feature>
<sequence length="422" mass="45448">MAQEATGGSTRTVYVDDSEQDIVYGDGWIVANSTDVLAGYGSPLYRTLHSATVTTSFFYAYSGTDVTVFLIDKAGSDYSCTLDGRTLIDRGPPQAGSLNPTATCSGFPDVDGYHELNVTVFGNQSNPVYLDYIQYNPSPNITSEDFVYFPGDPSIKLGPADPNTFALFPGSALDFDFTGYSLTLRGLFDNEAYGHAASSAMYTIDGGDPANFTVTSTATSLTPFLANQVILQTPQYPLGKHTLHVVFLGTNQTSPLAVSDIIVHNGTSQVDLPPIPPLPSLTTALSNTPSQDVTQAVQVHSMPTIDHMLVIGLVLGGTGIIVSLLISGICLYRRHSRKNRRKRSLDLLADYTLFTPSPFIPFSVPEDDKHAIVEAENSRASEPPQIFVVHTDSGNVIPQPTTRSDIVDLPPTYDTINHTSPV</sequence>
<evidence type="ECO:0000313" key="3">
    <source>
        <dbReference type="Proteomes" id="UP000283269"/>
    </source>
</evidence>
<keyword evidence="1" id="KW-0472">Membrane</keyword>
<dbReference type="Gene3D" id="2.60.120.260">
    <property type="entry name" value="Galactose-binding domain-like"/>
    <property type="match status" value="1"/>
</dbReference>